<dbReference type="RefSeq" id="WP_158411843.1">
    <property type="nucleotide sequence ID" value="NZ_CP077150.1"/>
</dbReference>
<keyword evidence="1" id="KW-0175">Coiled coil</keyword>
<dbReference type="InterPro" id="IPR014966">
    <property type="entry name" value="FRG-dom"/>
</dbReference>
<dbReference type="AlphaFoldDB" id="A0A2B7YX15"/>
<feature type="domain" description="FRG" evidence="2">
    <location>
        <begin position="78"/>
        <end position="171"/>
    </location>
</feature>
<name>A0A2B7YX15_9FUSO</name>
<sequence>MEKIFVDKVYYSEKENVNSEETKKINYVIREIQSISDYLRAIESILSNYYIIMDNPIMKSFENLFSLEEKKNRLKELITEGIFFRGQSEEFDFIIPSIYRDINYIKNENNMIKEAEISYPLEIGKAKSQIDKLALMQHYGLPTRILDITTNALVALYFAVSGSNDKDGIVYLFNRKKREKILNSRNTSVIVKIALSKLSFDEKLELHCILEKKNKKNRNLLEETKKLDVFKKLYNNIKADFGFLPNDIECSDFYGLNFVYPQEIDERIIKQSAMFMIFGLDGFCDFDEKVSKFIKNNDEINKKIKSFEELKKYYEGQKAEILGLDYNYSEEEIDNKKEELNQIKKDIEKIEKEKQNREKELKKYIIEKEIKSAIDKLINECMIMYSPGHLPNEEEKWIFNDAQGKAVIVLKAKYKQRIKNELELIGITRKSIYPDIQNKSQYIREKYL</sequence>
<accession>A0A2B7YX15</accession>
<proteinExistence type="predicted"/>
<dbReference type="EMBL" id="NJGJ01000001">
    <property type="protein sequence ID" value="PGH25157.1"/>
    <property type="molecule type" value="Genomic_DNA"/>
</dbReference>
<feature type="coiled-coil region" evidence="1">
    <location>
        <begin position="326"/>
        <end position="367"/>
    </location>
</feature>
<gene>
    <name evidence="3" type="ORF">RN90_06940</name>
</gene>
<dbReference type="SMART" id="SM00901">
    <property type="entry name" value="FRG"/>
    <property type="match status" value="1"/>
</dbReference>
<evidence type="ECO:0000313" key="3">
    <source>
        <dbReference type="EMBL" id="PGH25157.1"/>
    </source>
</evidence>
<protein>
    <recommendedName>
        <fullName evidence="2">FRG domain-containing protein</fullName>
    </recommendedName>
</protein>
<comment type="caution">
    <text evidence="3">The sequence shown here is derived from an EMBL/GenBank/DDBJ whole genome shotgun (WGS) entry which is preliminary data.</text>
</comment>
<reference evidence="3 4" key="1">
    <citation type="submission" date="2017-06" db="EMBL/GenBank/DDBJ databases">
        <title>Draft genome sequence of Fusobacterium nucleatum subsp. animalis KCOM 1280 (=ChDC F318).</title>
        <authorList>
            <person name="Kook J.-K."/>
            <person name="Park S.-N."/>
            <person name="Lim Y.K."/>
            <person name="Roh H."/>
        </authorList>
    </citation>
    <scope>NUCLEOTIDE SEQUENCE [LARGE SCALE GENOMIC DNA]</scope>
    <source>
        <strain evidence="4">KCOM 1280 ( ChDC F318)</strain>
    </source>
</reference>
<evidence type="ECO:0000256" key="1">
    <source>
        <dbReference type="SAM" id="Coils"/>
    </source>
</evidence>
<organism evidence="3 4">
    <name type="scientific">Fusobacterium animalis</name>
    <dbReference type="NCBI Taxonomy" id="76859"/>
    <lineage>
        <taxon>Bacteria</taxon>
        <taxon>Fusobacteriati</taxon>
        <taxon>Fusobacteriota</taxon>
        <taxon>Fusobacteriia</taxon>
        <taxon>Fusobacteriales</taxon>
        <taxon>Fusobacteriaceae</taxon>
        <taxon>Fusobacterium</taxon>
    </lineage>
</organism>
<dbReference type="Proteomes" id="UP000226179">
    <property type="component" value="Unassembled WGS sequence"/>
</dbReference>
<dbReference type="Pfam" id="PF08867">
    <property type="entry name" value="FRG"/>
    <property type="match status" value="1"/>
</dbReference>
<evidence type="ECO:0000313" key="4">
    <source>
        <dbReference type="Proteomes" id="UP000226179"/>
    </source>
</evidence>
<evidence type="ECO:0000259" key="2">
    <source>
        <dbReference type="SMART" id="SM00901"/>
    </source>
</evidence>